<proteinExistence type="inferred from homology"/>
<evidence type="ECO:0000259" key="14">
    <source>
        <dbReference type="Pfam" id="PF24567"/>
    </source>
</evidence>
<protein>
    <submittedName>
        <fullName evidence="15">Ankyrin repeat and LEM domain-containing</fullName>
    </submittedName>
</protein>
<evidence type="ECO:0000256" key="1">
    <source>
        <dbReference type="ARBA" id="ARBA00004175"/>
    </source>
</evidence>
<dbReference type="AlphaFoldDB" id="A0A8T0FKS1"/>
<dbReference type="InterPro" id="IPR008042">
    <property type="entry name" value="Retrotrans_Pao"/>
</dbReference>
<keyword evidence="7" id="KW-0131">Cell cycle</keyword>
<evidence type="ECO:0000256" key="2">
    <source>
        <dbReference type="ARBA" id="ARBA00004613"/>
    </source>
</evidence>
<keyword evidence="7" id="KW-0132">Cell division</keyword>
<gene>
    <name evidence="15" type="ORF">HNY73_005216</name>
</gene>
<evidence type="ECO:0000256" key="11">
    <source>
        <dbReference type="ARBA" id="ARBA00023298"/>
    </source>
</evidence>
<dbReference type="GO" id="GO:0044218">
    <property type="term" value="C:other organism cell membrane"/>
    <property type="evidence" value="ECO:0007669"/>
    <property type="project" value="UniProtKB-KW"/>
</dbReference>
<reference evidence="15" key="2">
    <citation type="submission" date="2020-06" db="EMBL/GenBank/DDBJ databases">
        <authorList>
            <person name="Sheffer M."/>
        </authorList>
    </citation>
    <scope>NUCLEOTIDE SEQUENCE</scope>
</reference>
<dbReference type="InterPro" id="IPR036770">
    <property type="entry name" value="Ankyrin_rpt-contain_sf"/>
</dbReference>
<dbReference type="Pfam" id="PF24567">
    <property type="entry name" value="ANKLE2_3rd"/>
    <property type="match status" value="1"/>
</dbReference>
<comment type="caution">
    <text evidence="15">The sequence shown here is derived from an EMBL/GenBank/DDBJ whole genome shotgun (WGS) entry which is preliminary data.</text>
</comment>
<keyword evidence="10" id="KW-0638">Presynaptic neurotoxin</keyword>
<feature type="repeat" description="ANK" evidence="12">
    <location>
        <begin position="512"/>
        <end position="533"/>
    </location>
</feature>
<keyword evidence="16" id="KW-1185">Reference proteome</keyword>
<dbReference type="Gene3D" id="1.25.40.20">
    <property type="entry name" value="Ankyrin repeat-containing domain"/>
    <property type="match status" value="1"/>
</dbReference>
<feature type="domain" description="ANKLE2 third alpha/beta" evidence="14">
    <location>
        <begin position="571"/>
        <end position="682"/>
    </location>
</feature>
<accession>A0A8T0FKS1</accession>
<comment type="subcellular location">
    <subcellularLocation>
        <location evidence="2">Secreted</location>
    </subcellularLocation>
    <subcellularLocation>
        <location evidence="1">Target cell membrane</location>
    </subcellularLocation>
</comment>
<evidence type="ECO:0000256" key="9">
    <source>
        <dbReference type="ARBA" id="ARBA00022699"/>
    </source>
</evidence>
<dbReference type="PANTHER" id="PTHR47331:SF5">
    <property type="entry name" value="RIBONUCLEASE H"/>
    <property type="match status" value="1"/>
</dbReference>
<dbReference type="GO" id="GO:0071897">
    <property type="term" value="P:DNA biosynthetic process"/>
    <property type="evidence" value="ECO:0007669"/>
    <property type="project" value="UniProtKB-ARBA"/>
</dbReference>
<feature type="coiled-coil region" evidence="13">
    <location>
        <begin position="2"/>
        <end position="52"/>
    </location>
</feature>
<evidence type="ECO:0000256" key="6">
    <source>
        <dbReference type="ARBA" id="ARBA00022537"/>
    </source>
</evidence>
<evidence type="ECO:0000256" key="5">
    <source>
        <dbReference type="ARBA" id="ARBA00022525"/>
    </source>
</evidence>
<dbReference type="InterPro" id="IPR002110">
    <property type="entry name" value="Ankyrin_rpt"/>
</dbReference>
<keyword evidence="5" id="KW-0964">Secreted</keyword>
<dbReference type="SUPFAM" id="SSF56672">
    <property type="entry name" value="DNA/RNA polymerases"/>
    <property type="match status" value="1"/>
</dbReference>
<keyword evidence="12" id="KW-0040">ANK repeat</keyword>
<evidence type="ECO:0000256" key="12">
    <source>
        <dbReference type="PROSITE-ProRule" id="PRU00023"/>
    </source>
</evidence>
<evidence type="ECO:0000256" key="7">
    <source>
        <dbReference type="ARBA" id="ARBA00022618"/>
    </source>
</evidence>
<evidence type="ECO:0000256" key="3">
    <source>
        <dbReference type="ARBA" id="ARBA00007597"/>
    </source>
</evidence>
<organism evidence="15 16">
    <name type="scientific">Argiope bruennichi</name>
    <name type="common">Wasp spider</name>
    <name type="synonym">Aranea bruennichi</name>
    <dbReference type="NCBI Taxonomy" id="94029"/>
    <lineage>
        <taxon>Eukaryota</taxon>
        <taxon>Metazoa</taxon>
        <taxon>Ecdysozoa</taxon>
        <taxon>Arthropoda</taxon>
        <taxon>Chelicerata</taxon>
        <taxon>Arachnida</taxon>
        <taxon>Araneae</taxon>
        <taxon>Araneomorphae</taxon>
        <taxon>Entelegynae</taxon>
        <taxon>Araneoidea</taxon>
        <taxon>Araneidae</taxon>
        <taxon>Argiope</taxon>
    </lineage>
</organism>
<dbReference type="Pfam" id="PF05380">
    <property type="entry name" value="Peptidase_A17"/>
    <property type="match status" value="1"/>
</dbReference>
<keyword evidence="6" id="KW-1052">Target cell membrane</keyword>
<dbReference type="Pfam" id="PF00023">
    <property type="entry name" value="Ank"/>
    <property type="match status" value="1"/>
</dbReference>
<dbReference type="GO" id="GO:0005576">
    <property type="term" value="C:extracellular region"/>
    <property type="evidence" value="ECO:0007669"/>
    <property type="project" value="UniProtKB-SubCell"/>
</dbReference>
<comment type="similarity">
    <text evidence="3">Belongs to the ANKLE2 family.</text>
</comment>
<dbReference type="Proteomes" id="UP000807504">
    <property type="component" value="Unassembled WGS sequence"/>
</dbReference>
<evidence type="ECO:0000256" key="10">
    <source>
        <dbReference type="ARBA" id="ARBA00023028"/>
    </source>
</evidence>
<evidence type="ECO:0000256" key="13">
    <source>
        <dbReference type="SAM" id="Coils"/>
    </source>
</evidence>
<dbReference type="GO" id="GO:0090729">
    <property type="term" value="F:toxin activity"/>
    <property type="evidence" value="ECO:0007669"/>
    <property type="project" value="UniProtKB-KW"/>
</dbReference>
<dbReference type="GO" id="GO:0051301">
    <property type="term" value="P:cell division"/>
    <property type="evidence" value="ECO:0007669"/>
    <property type="project" value="UniProtKB-KW"/>
</dbReference>
<dbReference type="InterPro" id="IPR043502">
    <property type="entry name" value="DNA/RNA_pol_sf"/>
</dbReference>
<keyword evidence="13" id="KW-0175">Coiled coil</keyword>
<sequence length="859" mass="99017">MYQTKLDNLLRIKQNLEQIKEEYFVTAEDSELQELEDSVEELEEDGAAAEIVTIEETYASLKNALKERFDNKRLCVQSHFNDILALEIHTSDSAKGDVVEDIFELILRFRTHKFAFTFDIQKMFRQILVVPHQRDYLRILWFDDSSHQEVTFRLKTVTYGTSCAPHLAIRTIKQLALDEASDFPLASEMVLRDLYMDDGITGAPDIQTAQILQQQLIKMFARAGMSLHKWTSTSQELLNSFPTSNPENNFPIDEQVSKALGMHWKPFEDLFIFTVKYENKSMLTKRTVLSVVARLYDPLGLLGPVISKMKIFLQKLWLQKLTFDDPLPPAIDVISRGLVPEQLIDNYLWWNGPTFLQELPVSVNCADQQMIDASQDSQFLLELKDNTTHSLVTLNSDFLTNFFKIITSEDMLLMRGFIKNGEIENFSQFIWNCPGIFYCGDLLPTVTHEDAQYNLLQLATVLNSPLFCQVILDILQHPRFARRLFPNKTDDERSKEITKIIDMYLNSGSDETGDTPLHYASKLGYTDCCKILLANPLCKTLINHSGFTPLSLMFEKDSNQLKKVLTDGLLYVPIFRSYEDLQPFVGRPTNCKELKSLENFQDFGTEQMCKKHSLYFLNAFAGPMSSEMANKFYVTLNEPSSSSLFTYEEVMDIHLIKQQEPSRGLERIGRSLAEELKINWSEFFPILEVYTDLATEEGLQVLEKFFDQRWNKCTRYHPLPSVSTEPYITSIMLAGLYPPQDNPLRHKANTHYCYHKKFFEDMVEVDVEPCSGLHRRSMQYEILGENETFINGSFLSDLDEEIYISLKAVDNNLYPNIHKWKMEITACLQEKMSNVPNFGEFNALKPIPVPKVLCRASSP</sequence>
<dbReference type="InterPro" id="IPR056237">
    <property type="entry name" value="ANKLE2_3rd"/>
</dbReference>
<dbReference type="GO" id="GO:0044231">
    <property type="term" value="C:host cell presynaptic membrane"/>
    <property type="evidence" value="ECO:0007669"/>
    <property type="project" value="UniProtKB-KW"/>
</dbReference>
<evidence type="ECO:0000256" key="8">
    <source>
        <dbReference type="ARBA" id="ARBA00022656"/>
    </source>
</evidence>
<evidence type="ECO:0000313" key="15">
    <source>
        <dbReference type="EMBL" id="KAF8790149.1"/>
    </source>
</evidence>
<name>A0A8T0FKS1_ARGBR</name>
<keyword evidence="8" id="KW-0800">Toxin</keyword>
<dbReference type="PROSITE" id="PS50297">
    <property type="entry name" value="ANK_REP_REGION"/>
    <property type="match status" value="1"/>
</dbReference>
<keyword evidence="11" id="KW-0472">Membrane</keyword>
<dbReference type="GO" id="GO:0006887">
    <property type="term" value="P:exocytosis"/>
    <property type="evidence" value="ECO:0007669"/>
    <property type="project" value="UniProtKB-KW"/>
</dbReference>
<dbReference type="PROSITE" id="PS50088">
    <property type="entry name" value="ANK_REPEAT"/>
    <property type="match status" value="1"/>
</dbReference>
<keyword evidence="11" id="KW-1053">Target membrane</keyword>
<dbReference type="SUPFAM" id="SSF48403">
    <property type="entry name" value="Ankyrin repeat"/>
    <property type="match status" value="1"/>
</dbReference>
<dbReference type="PANTHER" id="PTHR47331">
    <property type="entry name" value="PHD-TYPE DOMAIN-CONTAINING PROTEIN"/>
    <property type="match status" value="1"/>
</dbReference>
<evidence type="ECO:0000256" key="4">
    <source>
        <dbReference type="ARBA" id="ARBA00022483"/>
    </source>
</evidence>
<reference evidence="15" key="1">
    <citation type="journal article" date="2020" name="bioRxiv">
        <title>Chromosome-level reference genome of the European wasp spider Argiope bruennichi: a resource for studies on range expansion and evolutionary adaptation.</title>
        <authorList>
            <person name="Sheffer M.M."/>
            <person name="Hoppe A."/>
            <person name="Krehenwinkel H."/>
            <person name="Uhl G."/>
            <person name="Kuss A.W."/>
            <person name="Jensen L."/>
            <person name="Jensen C."/>
            <person name="Gillespie R.G."/>
            <person name="Hoff K.J."/>
            <person name="Prost S."/>
        </authorList>
    </citation>
    <scope>NUCLEOTIDE SEQUENCE</scope>
</reference>
<dbReference type="EMBL" id="JABXBU010000011">
    <property type="protein sequence ID" value="KAF8790149.1"/>
    <property type="molecule type" value="Genomic_DNA"/>
</dbReference>
<evidence type="ECO:0000313" key="16">
    <source>
        <dbReference type="Proteomes" id="UP000807504"/>
    </source>
</evidence>
<keyword evidence="9" id="KW-0528">Neurotoxin</keyword>
<keyword evidence="4" id="KW-0268">Exocytosis</keyword>